<evidence type="ECO:0000313" key="2">
    <source>
        <dbReference type="Proteomes" id="UP000484164"/>
    </source>
</evidence>
<reference evidence="1 2" key="1">
    <citation type="submission" date="2019-10" db="EMBL/GenBank/DDBJ databases">
        <title>Genome sequence of Phaeocystidibacter marisrubri JCM30614 (type strain).</title>
        <authorList>
            <person name="Bowman J.P."/>
        </authorList>
    </citation>
    <scope>NUCLEOTIDE SEQUENCE [LARGE SCALE GENOMIC DNA]</scope>
    <source>
        <strain evidence="1 2">JCM 30614</strain>
    </source>
</reference>
<accession>A0A6L3ZKB6</accession>
<comment type="caution">
    <text evidence="1">The sequence shown here is derived from an EMBL/GenBank/DDBJ whole genome shotgun (WGS) entry which is preliminary data.</text>
</comment>
<organism evidence="1 2">
    <name type="scientific">Phaeocystidibacter marisrubri</name>
    <dbReference type="NCBI Taxonomy" id="1577780"/>
    <lineage>
        <taxon>Bacteria</taxon>
        <taxon>Pseudomonadati</taxon>
        <taxon>Bacteroidota</taxon>
        <taxon>Flavobacteriia</taxon>
        <taxon>Flavobacteriales</taxon>
        <taxon>Phaeocystidibacteraceae</taxon>
        <taxon>Phaeocystidibacter</taxon>
    </lineage>
</organism>
<proteinExistence type="predicted"/>
<evidence type="ECO:0008006" key="3">
    <source>
        <dbReference type="Google" id="ProtNLM"/>
    </source>
</evidence>
<evidence type="ECO:0000313" key="1">
    <source>
        <dbReference type="EMBL" id="KAB2817875.1"/>
    </source>
</evidence>
<sequence>MAIGLSSCSLLVGEDDKGDVVARVYDTRLYQEDLEEVMPSGLSKEDSAIWAQKYINNWGKEQLIIKKAEFNLADKEKDFEELVQQYRNDLLKFTYQERFVNEHLDTAISKEQILEYYNAHQSEFELKENILKLNYLVLNTETPDLAKVRRWFKSNKPEDRIELEDYAFHYARTSSFGDTSWVRYNDLSKFIPIQTYNQQEFLNHNKYVELNDSTSIYFVEILNYKIADDVSPLPYVQSTIKNIILNKRKQELIATMEERIVNDAYEKNDFEIY</sequence>
<dbReference type="Proteomes" id="UP000484164">
    <property type="component" value="Unassembled WGS sequence"/>
</dbReference>
<dbReference type="AlphaFoldDB" id="A0A6L3ZKB6"/>
<keyword evidence="2" id="KW-1185">Reference proteome</keyword>
<name>A0A6L3ZKB6_9FLAO</name>
<gene>
    <name evidence="1" type="ORF">F8C82_05585</name>
</gene>
<dbReference type="EMBL" id="WBVQ01000001">
    <property type="protein sequence ID" value="KAB2817875.1"/>
    <property type="molecule type" value="Genomic_DNA"/>
</dbReference>
<protein>
    <recommendedName>
        <fullName evidence="3">Peptidyl-prolyl cis-trans isomerase</fullName>
    </recommendedName>
</protein>